<keyword evidence="1" id="KW-0812">Transmembrane</keyword>
<accession>A0A5C6CQZ5</accession>
<dbReference type="Proteomes" id="UP000316304">
    <property type="component" value="Unassembled WGS sequence"/>
</dbReference>
<evidence type="ECO:0000313" key="2">
    <source>
        <dbReference type="EMBL" id="TWU26778.1"/>
    </source>
</evidence>
<dbReference type="EMBL" id="SJPT01000001">
    <property type="protein sequence ID" value="TWU26778.1"/>
    <property type="molecule type" value="Genomic_DNA"/>
</dbReference>
<dbReference type="AlphaFoldDB" id="A0A5C6CQZ5"/>
<keyword evidence="1" id="KW-1133">Transmembrane helix</keyword>
<keyword evidence="3" id="KW-1185">Reference proteome</keyword>
<sequence>MATIVELIRQSLAKRDGISEAALRPLAATYAVEVTRVNGRLSAAVALLHKGLRSEAIQSASVPPNAIDDAIKLDIPEAELEGWFDILQFLDIPVPPTLNHDHVEQLNEAIVETQPIESLLKRHRRLAIARAPLAWRLKILRRIAEVDASSSVWEEDIESWEKVRHKQIATEAPRLISTADPKTLRSLQEELTQTAWRIRPDAKIAKQVQAALTRLADSQTLAQLESVATTLYDAFCEFDEPTARQQLTVWNELLQQLSSPLPAALREQVEPVILWLEEVDRETLRRNQRAAAIGKLESALDRKLSLDDLERAYQQTSLYDEPPPEELVQRYHVVVEELQLTKKRRFQAIISAILATATILIVALIWWQLESAQQKRIAKTASEFQSLLDSDNLDGASTFYNKLAAVDPQLAATPEIASFAGQLQSRINQNQERQAQFEKYLAEADAELDSDIDLSALHRAEELAQSDEERGKVFVMQRRKSDWESAIASQHTEQLLAQLTAIHERVETIERGPANQDARLQLGDVLDELTSLQSSYLRASTSARNQIASVRPRVISMRNAIEKKMGRVEEESRLLSSLLEAKSLDQLATEMKRFASRLPESSMAEEFKRVAEERSIWDQALSWNEYVDAVVKPLQSTLSERNMMQMQSSKSAMQSQVNQSLIQLPALAMDRLDRYDERRSILKNVLGGLPDTVIADLFTVVESNGNGNRHFIYKTYFEQRSKDRFGPFPEGPSKQRSIEVVTNDTGAVATQLLTGEYVVHKEPYATIHNLLVAYQTQHNQLLDDWDGEFLKLVATLRKRENLDGQIKEMLLQHLLSGACEGSDYLSTNLVNELQLLKERNVEIANWYEPTNQNTTFTPPIEQELIPRLASLYSERPNPKTIAPQIRNQRFEWVGILVRNTSGQIAPQLQLPPESDCNLAIVRPSPRDKTKAEWVSVGEMKAGQPRLSDSHADLVAGRPIFSYPK</sequence>
<comment type="caution">
    <text evidence="2">The sequence shown here is derived from an EMBL/GenBank/DDBJ whole genome shotgun (WGS) entry which is preliminary data.</text>
</comment>
<organism evidence="2 3">
    <name type="scientific">Novipirellula galeiformis</name>
    <dbReference type="NCBI Taxonomy" id="2528004"/>
    <lineage>
        <taxon>Bacteria</taxon>
        <taxon>Pseudomonadati</taxon>
        <taxon>Planctomycetota</taxon>
        <taxon>Planctomycetia</taxon>
        <taxon>Pirellulales</taxon>
        <taxon>Pirellulaceae</taxon>
        <taxon>Novipirellula</taxon>
    </lineage>
</organism>
<dbReference type="RefSeq" id="WP_146593063.1">
    <property type="nucleotide sequence ID" value="NZ_SJPT01000001.1"/>
</dbReference>
<protein>
    <submittedName>
        <fullName evidence="2">Uncharacterized protein</fullName>
    </submittedName>
</protein>
<evidence type="ECO:0000256" key="1">
    <source>
        <dbReference type="SAM" id="Phobius"/>
    </source>
</evidence>
<proteinExistence type="predicted"/>
<dbReference type="OrthoDB" id="261911at2"/>
<gene>
    <name evidence="2" type="ORF">Pla52o_06330</name>
</gene>
<evidence type="ECO:0000313" key="3">
    <source>
        <dbReference type="Proteomes" id="UP000316304"/>
    </source>
</evidence>
<reference evidence="2 3" key="1">
    <citation type="submission" date="2019-02" db="EMBL/GenBank/DDBJ databases">
        <title>Deep-cultivation of Planctomycetes and their phenomic and genomic characterization uncovers novel biology.</title>
        <authorList>
            <person name="Wiegand S."/>
            <person name="Jogler M."/>
            <person name="Boedeker C."/>
            <person name="Pinto D."/>
            <person name="Vollmers J."/>
            <person name="Rivas-Marin E."/>
            <person name="Kohn T."/>
            <person name="Peeters S.H."/>
            <person name="Heuer A."/>
            <person name="Rast P."/>
            <person name="Oberbeckmann S."/>
            <person name="Bunk B."/>
            <person name="Jeske O."/>
            <person name="Meyerdierks A."/>
            <person name="Storesund J.E."/>
            <person name="Kallscheuer N."/>
            <person name="Luecker S."/>
            <person name="Lage O.M."/>
            <person name="Pohl T."/>
            <person name="Merkel B.J."/>
            <person name="Hornburger P."/>
            <person name="Mueller R.-W."/>
            <person name="Bruemmer F."/>
            <person name="Labrenz M."/>
            <person name="Spormann A.M."/>
            <person name="Op Den Camp H."/>
            <person name="Overmann J."/>
            <person name="Amann R."/>
            <person name="Jetten M.S.M."/>
            <person name="Mascher T."/>
            <person name="Medema M.H."/>
            <person name="Devos D.P."/>
            <person name="Kaster A.-K."/>
            <person name="Ovreas L."/>
            <person name="Rohde M."/>
            <person name="Galperin M.Y."/>
            <person name="Jogler C."/>
        </authorList>
    </citation>
    <scope>NUCLEOTIDE SEQUENCE [LARGE SCALE GENOMIC DNA]</scope>
    <source>
        <strain evidence="2 3">Pla52o</strain>
    </source>
</reference>
<name>A0A5C6CQZ5_9BACT</name>
<feature type="transmembrane region" description="Helical" evidence="1">
    <location>
        <begin position="348"/>
        <end position="369"/>
    </location>
</feature>
<keyword evidence="1" id="KW-0472">Membrane</keyword>